<keyword evidence="3" id="KW-1185">Reference proteome</keyword>
<dbReference type="Proteomes" id="UP000698800">
    <property type="component" value="Unassembled WGS sequence"/>
</dbReference>
<keyword evidence="1" id="KW-1133">Transmembrane helix</keyword>
<evidence type="ECO:0000256" key="1">
    <source>
        <dbReference type="SAM" id="Phobius"/>
    </source>
</evidence>
<comment type="caution">
    <text evidence="2">The sequence shown here is derived from an EMBL/GenBank/DDBJ whole genome shotgun (WGS) entry which is preliminary data.</text>
</comment>
<dbReference type="AlphaFoldDB" id="A0A9P8I3A5"/>
<evidence type="ECO:0000313" key="3">
    <source>
        <dbReference type="Proteomes" id="UP000698800"/>
    </source>
</evidence>
<name>A0A9P8I3A5_9PEZI</name>
<keyword evidence="1" id="KW-0812">Transmembrane</keyword>
<dbReference type="OrthoDB" id="1046782at2759"/>
<feature type="transmembrane region" description="Helical" evidence="1">
    <location>
        <begin position="439"/>
        <end position="462"/>
    </location>
</feature>
<sequence>MATSESTGSTDQTVSEQVIKKFHQEAAVFASRNDQVFIEVGSFDDPNSSYYNEVEVAPDKLQDWLSPKSSYCVRSKGETPPRVLRLLVCPLNVDMSSFLPIPKEKLQQSLRLLNLEDSYVCDEQLQAPPNWFNIPLDDGLEGFIIKPEMWDSEVTNFSLLMVTNPSSGTTCGVLHMLLKAELQQVRKRLDALRKIAWNPMLLPTILVELRTKSIPNNLSKIRTAVYETEKVIGTHKNYEHKSTHARWGYYAQGREVWDREGFESSAGELTSLASHCVLLESKCQINLRLLQWIEEMDNALPLGAAGQRAGPGAQPKAALSGKIAFMRNGLENNRIRSEYLGKRAQVQVQACLSIMSQRDNALNLRISAAAVDTSEAAARDSTDMRTIAAVTLAFLPATFAAVGGRVPYPLTAAAIANDPKTFFSTGFFNFQKENRVVSAWIWLYWVVTLGLTAVVFGGWVGWARLSRVKPGKSGGSLRGRTRM</sequence>
<dbReference type="EMBL" id="JAGHQL010000052">
    <property type="protein sequence ID" value="KAH0542499.1"/>
    <property type="molecule type" value="Genomic_DNA"/>
</dbReference>
<gene>
    <name evidence="2" type="ORF">FGG08_003095</name>
</gene>
<protein>
    <submittedName>
        <fullName evidence="2">Uncharacterized protein</fullName>
    </submittedName>
</protein>
<proteinExistence type="predicted"/>
<organism evidence="2 3">
    <name type="scientific">Glutinoglossum americanum</name>
    <dbReference type="NCBI Taxonomy" id="1670608"/>
    <lineage>
        <taxon>Eukaryota</taxon>
        <taxon>Fungi</taxon>
        <taxon>Dikarya</taxon>
        <taxon>Ascomycota</taxon>
        <taxon>Pezizomycotina</taxon>
        <taxon>Geoglossomycetes</taxon>
        <taxon>Geoglossales</taxon>
        <taxon>Geoglossaceae</taxon>
        <taxon>Glutinoglossum</taxon>
    </lineage>
</organism>
<evidence type="ECO:0000313" key="2">
    <source>
        <dbReference type="EMBL" id="KAH0542499.1"/>
    </source>
</evidence>
<reference evidence="2" key="1">
    <citation type="submission" date="2021-03" db="EMBL/GenBank/DDBJ databases">
        <title>Comparative genomics and phylogenomic investigation of the class Geoglossomycetes provide insights into ecological specialization and systematics.</title>
        <authorList>
            <person name="Melie T."/>
            <person name="Pirro S."/>
            <person name="Miller A.N."/>
            <person name="Quandt A."/>
        </authorList>
    </citation>
    <scope>NUCLEOTIDE SEQUENCE</scope>
    <source>
        <strain evidence="2">GBOQ0MN5Z8</strain>
    </source>
</reference>
<accession>A0A9P8I3A5</accession>
<keyword evidence="1" id="KW-0472">Membrane</keyword>